<accession>A0A5R8KHL2</accession>
<comment type="caution">
    <text evidence="2">The sequence shown here is derived from an EMBL/GenBank/DDBJ whole genome shotgun (WGS) entry which is preliminary data.</text>
</comment>
<dbReference type="OrthoDB" id="2617173at2"/>
<dbReference type="EMBL" id="VAUV01000004">
    <property type="protein sequence ID" value="TLD71731.1"/>
    <property type="molecule type" value="Genomic_DNA"/>
</dbReference>
<reference evidence="2 3" key="1">
    <citation type="submission" date="2019-05" db="EMBL/GenBank/DDBJ databases">
        <title>Verrucobacter flavum gen. nov., sp. nov. a new member of the family Verrucomicrobiaceae.</title>
        <authorList>
            <person name="Szuroczki S."/>
            <person name="Abbaszade G."/>
            <person name="Szabo A."/>
            <person name="Felfoldi T."/>
            <person name="Schumann P."/>
            <person name="Boka K."/>
            <person name="Keki Z."/>
            <person name="Toumi M."/>
            <person name="Toth E."/>
        </authorList>
    </citation>
    <scope>NUCLEOTIDE SEQUENCE [LARGE SCALE GENOMIC DNA]</scope>
    <source>
        <strain evidence="2 3">MG-N-17</strain>
    </source>
</reference>
<feature type="region of interest" description="Disordered" evidence="1">
    <location>
        <begin position="111"/>
        <end position="130"/>
    </location>
</feature>
<proteinExistence type="predicted"/>
<name>A0A5R8KHL2_9BACT</name>
<evidence type="ECO:0000313" key="3">
    <source>
        <dbReference type="Proteomes" id="UP000306196"/>
    </source>
</evidence>
<dbReference type="Proteomes" id="UP000306196">
    <property type="component" value="Unassembled WGS sequence"/>
</dbReference>
<dbReference type="RefSeq" id="WP_138085325.1">
    <property type="nucleotide sequence ID" value="NZ_VAUV01000004.1"/>
</dbReference>
<gene>
    <name evidence="2" type="ORF">FEM03_06220</name>
</gene>
<evidence type="ECO:0000256" key="1">
    <source>
        <dbReference type="SAM" id="MobiDB-lite"/>
    </source>
</evidence>
<protein>
    <submittedName>
        <fullName evidence="2">Uncharacterized protein</fullName>
    </submittedName>
</protein>
<organism evidence="2 3">
    <name type="scientific">Phragmitibacter flavus</name>
    <dbReference type="NCBI Taxonomy" id="2576071"/>
    <lineage>
        <taxon>Bacteria</taxon>
        <taxon>Pseudomonadati</taxon>
        <taxon>Verrucomicrobiota</taxon>
        <taxon>Verrucomicrobiia</taxon>
        <taxon>Verrucomicrobiales</taxon>
        <taxon>Verrucomicrobiaceae</taxon>
        <taxon>Phragmitibacter</taxon>
    </lineage>
</organism>
<sequence>MTDTDHKQDGNVLESIFKRPAMYWGDSDNHFHSFVAFLSGYQCARSEMLGEEARAQLDQIIPPRFHEFVTEYYGHKFPYGGYGWTTFIEENTSSDREALDLFLKLRRLYEEQPKGEQDGGGQPATRPESK</sequence>
<dbReference type="AlphaFoldDB" id="A0A5R8KHL2"/>
<evidence type="ECO:0000313" key="2">
    <source>
        <dbReference type="EMBL" id="TLD71731.1"/>
    </source>
</evidence>
<keyword evidence="3" id="KW-1185">Reference proteome</keyword>